<protein>
    <recommendedName>
        <fullName evidence="2">KAP NTPase domain-containing protein</fullName>
    </recommendedName>
</protein>
<dbReference type="RefSeq" id="WP_069314385.1">
    <property type="nucleotide sequence ID" value="NZ_MDTU01000006.1"/>
</dbReference>
<accession>A0ABX2ZWV6</accession>
<reference evidence="3 4" key="1">
    <citation type="submission" date="2016-08" db="EMBL/GenBank/DDBJ databases">
        <title>Draft genome sequence of Candidatus Piscirickettsia litoralis, from seawater.</title>
        <authorList>
            <person name="Wan X."/>
            <person name="Lee A.J."/>
            <person name="Hou S."/>
            <person name="Donachie S.P."/>
        </authorList>
    </citation>
    <scope>NUCLEOTIDE SEQUENCE [LARGE SCALE GENOMIC DNA]</scope>
    <source>
        <strain evidence="3 4">Y2</strain>
    </source>
</reference>
<sequence length="434" mass="49524">MEVQQELEAKDTLERADLADKLINLIRSNIDLSPLLVDGFWGTGKTTLAELIKRNLDSSKSKYVYIDAFRFDHSRDPLGVLVGRIAESIEKKKGDTLVKAAIPAVKHSLRIAAKAGVSYLLRADCDEIAKEFQNAITEGLDQTVKSIIDGHREEESNIAALKEGLLKATEGQELIIIIDELDRCRPDFAVAMLEKIKHVFDIANVKFILIANSEQLITSIQHSYGSSLSEAGRYIDKFIKFTFKLPSQTKNNLHAVEVHIQSLLENDKNLEELSKEGYIFLLSKLIKTRQLSLRESEDLFRYLKIYCHLSGKPFKYPYYFSLIFIFSIYIHCFYSSFSQKILDGNATVDELYEILGMEYKHIEDTDTHRDKILHILAGCYIFALEDKPFEKKVEFHSDKWSDEVMKCFVSTSVYGIDDLKGIVQQPIKTLMLIG</sequence>
<feature type="domain" description="KAP NTPase" evidence="2">
    <location>
        <begin position="17"/>
        <end position="269"/>
    </location>
</feature>
<dbReference type="SUPFAM" id="SSF52540">
    <property type="entry name" value="P-loop containing nucleoside triphosphate hydrolases"/>
    <property type="match status" value="1"/>
</dbReference>
<evidence type="ECO:0000313" key="4">
    <source>
        <dbReference type="Proteomes" id="UP000094329"/>
    </source>
</evidence>
<dbReference type="InterPro" id="IPR011646">
    <property type="entry name" value="KAP_P-loop"/>
</dbReference>
<feature type="transmembrane region" description="Helical" evidence="1">
    <location>
        <begin position="316"/>
        <end position="334"/>
    </location>
</feature>
<evidence type="ECO:0000256" key="1">
    <source>
        <dbReference type="SAM" id="Phobius"/>
    </source>
</evidence>
<dbReference type="InterPro" id="IPR027417">
    <property type="entry name" value="P-loop_NTPase"/>
</dbReference>
<proteinExistence type="predicted"/>
<name>A0ABX2ZWV6_9GAMM</name>
<keyword evidence="1" id="KW-0472">Membrane</keyword>
<dbReference type="Pfam" id="PF07693">
    <property type="entry name" value="KAP_NTPase"/>
    <property type="match status" value="1"/>
</dbReference>
<evidence type="ECO:0000313" key="3">
    <source>
        <dbReference type="EMBL" id="ODN41112.1"/>
    </source>
</evidence>
<keyword evidence="4" id="KW-1185">Reference proteome</keyword>
<dbReference type="Proteomes" id="UP000094329">
    <property type="component" value="Unassembled WGS sequence"/>
</dbReference>
<keyword evidence="1" id="KW-1133">Transmembrane helix</keyword>
<evidence type="ECO:0000259" key="2">
    <source>
        <dbReference type="Pfam" id="PF07693"/>
    </source>
</evidence>
<keyword evidence="1" id="KW-0812">Transmembrane</keyword>
<comment type="caution">
    <text evidence="3">The sequence shown here is derived from an EMBL/GenBank/DDBJ whole genome shotgun (WGS) entry which is preliminary data.</text>
</comment>
<dbReference type="Gene3D" id="3.40.50.300">
    <property type="entry name" value="P-loop containing nucleotide triphosphate hydrolases"/>
    <property type="match status" value="1"/>
</dbReference>
<dbReference type="EMBL" id="MDTU01000006">
    <property type="protein sequence ID" value="ODN41112.1"/>
    <property type="molecule type" value="Genomic_DNA"/>
</dbReference>
<organism evidence="3 4">
    <name type="scientific">Piscirickettsia litoralis</name>
    <dbReference type="NCBI Taxonomy" id="1891921"/>
    <lineage>
        <taxon>Bacteria</taxon>
        <taxon>Pseudomonadati</taxon>
        <taxon>Pseudomonadota</taxon>
        <taxon>Gammaproteobacteria</taxon>
        <taxon>Thiotrichales</taxon>
        <taxon>Piscirickettsiaceae</taxon>
        <taxon>Piscirickettsia</taxon>
    </lineage>
</organism>
<gene>
    <name evidence="3" type="ORF">BGC07_17715</name>
</gene>